<organism evidence="1 2">
    <name type="scientific">Streptomyces spectabilis</name>
    <dbReference type="NCBI Taxonomy" id="68270"/>
    <lineage>
        <taxon>Bacteria</taxon>
        <taxon>Bacillati</taxon>
        <taxon>Actinomycetota</taxon>
        <taxon>Actinomycetes</taxon>
        <taxon>Kitasatosporales</taxon>
        <taxon>Streptomycetaceae</taxon>
        <taxon>Streptomyces</taxon>
    </lineage>
</organism>
<protein>
    <submittedName>
        <fullName evidence="1">Uncharacterized protein</fullName>
    </submittedName>
</protein>
<keyword evidence="2" id="KW-1185">Reference proteome</keyword>
<evidence type="ECO:0000313" key="2">
    <source>
        <dbReference type="Proteomes" id="UP000549009"/>
    </source>
</evidence>
<accession>A0A7W8EVD5</accession>
<dbReference type="EMBL" id="JACHJD010000005">
    <property type="protein sequence ID" value="MBB5104590.1"/>
    <property type="molecule type" value="Genomic_DNA"/>
</dbReference>
<reference evidence="1 2" key="1">
    <citation type="submission" date="2020-08" db="EMBL/GenBank/DDBJ databases">
        <title>Genomic Encyclopedia of Type Strains, Phase III (KMG-III): the genomes of soil and plant-associated and newly described type strains.</title>
        <authorList>
            <person name="Whitman W."/>
        </authorList>
    </citation>
    <scope>NUCLEOTIDE SEQUENCE [LARGE SCALE GENOMIC DNA]</scope>
    <source>
        <strain evidence="1 2">CECT 3146</strain>
    </source>
</reference>
<gene>
    <name evidence="1" type="ORF">FHS40_003674</name>
</gene>
<name>A0A7W8EVD5_STRST</name>
<comment type="caution">
    <text evidence="1">The sequence shown here is derived from an EMBL/GenBank/DDBJ whole genome shotgun (WGS) entry which is preliminary data.</text>
</comment>
<proteinExistence type="predicted"/>
<evidence type="ECO:0000313" key="1">
    <source>
        <dbReference type="EMBL" id="MBB5104590.1"/>
    </source>
</evidence>
<dbReference type="Proteomes" id="UP000549009">
    <property type="component" value="Unassembled WGS sequence"/>
</dbReference>
<dbReference type="AlphaFoldDB" id="A0A7W8EVD5"/>
<sequence>MKRDVRFPAKKYVLTFRIHDISCLVKDAIWRVASEPPKEVSHHAEVVRR</sequence>